<name>A0A0V1AJP8_TRIPS</name>
<feature type="region of interest" description="Disordered" evidence="1">
    <location>
        <begin position="1"/>
        <end position="30"/>
    </location>
</feature>
<sequence length="30" mass="3224">MNAYTSSVLTNLTAMKKSSPNSVPKSTDIH</sequence>
<comment type="caution">
    <text evidence="2">The sequence shown here is derived from an EMBL/GenBank/DDBJ whole genome shotgun (WGS) entry which is preliminary data.</text>
</comment>
<evidence type="ECO:0000313" key="2">
    <source>
        <dbReference type="EMBL" id="KRY24862.1"/>
    </source>
</evidence>
<proteinExistence type="predicted"/>
<organism evidence="2 3">
    <name type="scientific">Trichinella pseudospiralis</name>
    <name type="common">Parasitic roundworm</name>
    <dbReference type="NCBI Taxonomy" id="6337"/>
    <lineage>
        <taxon>Eukaryota</taxon>
        <taxon>Metazoa</taxon>
        <taxon>Ecdysozoa</taxon>
        <taxon>Nematoda</taxon>
        <taxon>Enoplea</taxon>
        <taxon>Dorylaimia</taxon>
        <taxon>Trichinellida</taxon>
        <taxon>Trichinellidae</taxon>
        <taxon>Trichinella</taxon>
    </lineage>
</organism>
<accession>A0A0V1AJP8</accession>
<evidence type="ECO:0000313" key="3">
    <source>
        <dbReference type="Proteomes" id="UP000054632"/>
    </source>
</evidence>
<dbReference type="AlphaFoldDB" id="A0A0V1AJP8"/>
<protein>
    <submittedName>
        <fullName evidence="2">Uncharacterized protein</fullName>
    </submittedName>
</protein>
<dbReference type="Proteomes" id="UP000054632">
    <property type="component" value="Unassembled WGS sequence"/>
</dbReference>
<gene>
    <name evidence="2" type="ORF">T4A_7444</name>
</gene>
<reference evidence="2 3" key="1">
    <citation type="submission" date="2015-01" db="EMBL/GenBank/DDBJ databases">
        <title>Evolution of Trichinella species and genotypes.</title>
        <authorList>
            <person name="Korhonen P.K."/>
            <person name="Edoardo P."/>
            <person name="Giuseppe L.R."/>
            <person name="Gasser R.B."/>
        </authorList>
    </citation>
    <scope>NUCLEOTIDE SEQUENCE [LARGE SCALE GENOMIC DNA]</scope>
    <source>
        <strain evidence="2">ISS13</strain>
    </source>
</reference>
<dbReference type="EMBL" id="JYDR01006531">
    <property type="protein sequence ID" value="KRY24862.1"/>
    <property type="molecule type" value="Genomic_DNA"/>
</dbReference>
<evidence type="ECO:0000256" key="1">
    <source>
        <dbReference type="SAM" id="MobiDB-lite"/>
    </source>
</evidence>